<organism evidence="2 3">
    <name type="scientific">Symbiodinium natans</name>
    <dbReference type="NCBI Taxonomy" id="878477"/>
    <lineage>
        <taxon>Eukaryota</taxon>
        <taxon>Sar</taxon>
        <taxon>Alveolata</taxon>
        <taxon>Dinophyceae</taxon>
        <taxon>Suessiales</taxon>
        <taxon>Symbiodiniaceae</taxon>
        <taxon>Symbiodinium</taxon>
    </lineage>
</organism>
<evidence type="ECO:0000313" key="2">
    <source>
        <dbReference type="EMBL" id="CAE7366265.1"/>
    </source>
</evidence>
<name>A0A812PWI5_9DINO</name>
<dbReference type="EMBL" id="CAJNDS010002191">
    <property type="protein sequence ID" value="CAE7366265.1"/>
    <property type="molecule type" value="Genomic_DNA"/>
</dbReference>
<keyword evidence="3" id="KW-1185">Reference proteome</keyword>
<comment type="caution">
    <text evidence="2">The sequence shown here is derived from an EMBL/GenBank/DDBJ whole genome shotgun (WGS) entry which is preliminary data.</text>
</comment>
<evidence type="ECO:0000313" key="3">
    <source>
        <dbReference type="Proteomes" id="UP000604046"/>
    </source>
</evidence>
<protein>
    <submittedName>
        <fullName evidence="2">Uncharacterized protein</fullName>
    </submittedName>
</protein>
<dbReference type="Gene3D" id="2.80.10.50">
    <property type="match status" value="1"/>
</dbReference>
<sequence length="325" mass="36064">MPPATLAVIWLSLSSVTWSFKLLSGVNASEIVDSERAVEEAKGSKYGWPTIALWSPAAKRFLAMRTVNIGIASVSAMASTPLENPLDLPDWFTFERFTVVDGGNGDLAFHNSQGNRFIKMKGGDIMASPINAARDLPKHWDKERFKVVDAGDGMIALHSPSNNRFISMDEKGSLKSSAPKGANDLPADWKLERFYAVPAKPYLEPGSVVALHSGRHNRFIRMNGLKVESLAHGKDLPKGWKTPLFTVVDAGNGMVGFHNQKANRYMRMNNHKMESSPERAVHDIPSDWGWERFVIVPTDAKNGVVALWNPVHDRFWAQEKSRTAV</sequence>
<gene>
    <name evidence="2" type="ORF">SNAT2548_LOCUS19888</name>
</gene>
<dbReference type="OrthoDB" id="410237at2759"/>
<dbReference type="Proteomes" id="UP000604046">
    <property type="component" value="Unassembled WGS sequence"/>
</dbReference>
<accession>A0A812PWI5</accession>
<keyword evidence="1" id="KW-0732">Signal</keyword>
<feature type="signal peptide" evidence="1">
    <location>
        <begin position="1"/>
        <end position="19"/>
    </location>
</feature>
<reference evidence="2" key="1">
    <citation type="submission" date="2021-02" db="EMBL/GenBank/DDBJ databases">
        <authorList>
            <person name="Dougan E. K."/>
            <person name="Rhodes N."/>
            <person name="Thang M."/>
            <person name="Chan C."/>
        </authorList>
    </citation>
    <scope>NUCLEOTIDE SEQUENCE</scope>
</reference>
<dbReference type="AlphaFoldDB" id="A0A812PWI5"/>
<dbReference type="CDD" id="cd00257">
    <property type="entry name" value="beta-trefoil_FSCN-like"/>
    <property type="match status" value="2"/>
</dbReference>
<feature type="chain" id="PRO_5032546637" evidence="1">
    <location>
        <begin position="20"/>
        <end position="325"/>
    </location>
</feature>
<evidence type="ECO:0000256" key="1">
    <source>
        <dbReference type="SAM" id="SignalP"/>
    </source>
</evidence>
<proteinExistence type="predicted"/>